<evidence type="ECO:0000256" key="1">
    <source>
        <dbReference type="SAM" id="MobiDB-lite"/>
    </source>
</evidence>
<accession>A0A7S3RT92</accession>
<evidence type="ECO:0008006" key="4">
    <source>
        <dbReference type="Google" id="ProtNLM"/>
    </source>
</evidence>
<gene>
    <name evidence="3" type="ORF">EHUX00137_LOCUS6864</name>
</gene>
<keyword evidence="2" id="KW-1133">Transmembrane helix</keyword>
<proteinExistence type="predicted"/>
<evidence type="ECO:0000256" key="2">
    <source>
        <dbReference type="SAM" id="Phobius"/>
    </source>
</evidence>
<organism evidence="3">
    <name type="scientific">Emiliania huxleyi</name>
    <name type="common">Coccolithophore</name>
    <name type="synonym">Pontosphaera huxleyi</name>
    <dbReference type="NCBI Taxonomy" id="2903"/>
    <lineage>
        <taxon>Eukaryota</taxon>
        <taxon>Haptista</taxon>
        <taxon>Haptophyta</taxon>
        <taxon>Prymnesiophyceae</taxon>
        <taxon>Isochrysidales</taxon>
        <taxon>Noelaerhabdaceae</taxon>
        <taxon>Emiliania</taxon>
    </lineage>
</organism>
<sequence>MIDVSAIEATTENGVLRVVVPKMLGSVKIPVRDRKLLTLASGSRGLSLTESGMRKRQLDKGDPSASGASPSPMVVGGAAAAAGALVGAALTWYLSCSRAEEPSCYIY</sequence>
<dbReference type="CDD" id="cd06464">
    <property type="entry name" value="ACD_sHsps-like"/>
    <property type="match status" value="1"/>
</dbReference>
<protein>
    <recommendedName>
        <fullName evidence="4">SHSP domain-containing protein</fullName>
    </recommendedName>
</protein>
<feature type="compositionally biased region" description="Basic and acidic residues" evidence="1">
    <location>
        <begin position="52"/>
        <end position="62"/>
    </location>
</feature>
<feature type="region of interest" description="Disordered" evidence="1">
    <location>
        <begin position="48"/>
        <end position="70"/>
    </location>
</feature>
<keyword evidence="2" id="KW-0812">Transmembrane</keyword>
<keyword evidence="2" id="KW-0472">Membrane</keyword>
<feature type="transmembrane region" description="Helical" evidence="2">
    <location>
        <begin position="73"/>
        <end position="94"/>
    </location>
</feature>
<evidence type="ECO:0000313" key="3">
    <source>
        <dbReference type="EMBL" id="CAE0533133.1"/>
    </source>
</evidence>
<reference evidence="3" key="1">
    <citation type="submission" date="2021-01" db="EMBL/GenBank/DDBJ databases">
        <authorList>
            <person name="Corre E."/>
            <person name="Pelletier E."/>
            <person name="Niang G."/>
            <person name="Scheremetjew M."/>
            <person name="Finn R."/>
            <person name="Kale V."/>
            <person name="Holt S."/>
            <person name="Cochrane G."/>
            <person name="Meng A."/>
            <person name="Brown T."/>
            <person name="Cohen L."/>
        </authorList>
    </citation>
    <scope>NUCLEOTIDE SEQUENCE</scope>
    <source>
        <strain evidence="3">379</strain>
    </source>
</reference>
<dbReference type="AlphaFoldDB" id="A0A7S3RT92"/>
<dbReference type="EMBL" id="HBIR01009756">
    <property type="protein sequence ID" value="CAE0533133.1"/>
    <property type="molecule type" value="Transcribed_RNA"/>
</dbReference>
<name>A0A7S3RT92_EMIHU</name>